<reference evidence="2 3" key="1">
    <citation type="submission" date="2019-08" db="EMBL/GenBank/DDBJ databases">
        <title>In-depth cultivation of the pig gut microbiome towards novel bacterial diversity and tailored functional studies.</title>
        <authorList>
            <person name="Wylensek D."/>
            <person name="Hitch T.C.A."/>
            <person name="Clavel T."/>
        </authorList>
    </citation>
    <scope>NUCLEOTIDE SEQUENCE [LARGE SCALE GENOMIC DNA]</scope>
    <source>
        <strain evidence="2 3">BBE-744-WT-12</strain>
    </source>
</reference>
<gene>
    <name evidence="2" type="ORF">FYJ85_09790</name>
</gene>
<feature type="transmembrane region" description="Helical" evidence="1">
    <location>
        <begin position="6"/>
        <end position="26"/>
    </location>
</feature>
<proteinExistence type="predicted"/>
<keyword evidence="1" id="KW-0812">Transmembrane</keyword>
<dbReference type="Proteomes" id="UP000435649">
    <property type="component" value="Unassembled WGS sequence"/>
</dbReference>
<organism evidence="2 3">
    <name type="scientific">Victivallis lenta</name>
    <dbReference type="NCBI Taxonomy" id="2606640"/>
    <lineage>
        <taxon>Bacteria</taxon>
        <taxon>Pseudomonadati</taxon>
        <taxon>Lentisphaerota</taxon>
        <taxon>Lentisphaeria</taxon>
        <taxon>Victivallales</taxon>
        <taxon>Victivallaceae</taxon>
        <taxon>Victivallis</taxon>
    </lineage>
</organism>
<keyword evidence="1" id="KW-0472">Membrane</keyword>
<dbReference type="PANTHER" id="PTHR30093">
    <property type="entry name" value="GENERAL SECRETION PATHWAY PROTEIN G"/>
    <property type="match status" value="1"/>
</dbReference>
<keyword evidence="3" id="KW-1185">Reference proteome</keyword>
<dbReference type="InterPro" id="IPR012902">
    <property type="entry name" value="N_methyl_site"/>
</dbReference>
<name>A0A844G333_9BACT</name>
<accession>A0A844G333</accession>
<dbReference type="RefSeq" id="WP_106055235.1">
    <property type="nucleotide sequence ID" value="NZ_VUNS01000009.1"/>
</dbReference>
<dbReference type="Gene3D" id="3.30.700.10">
    <property type="entry name" value="Glycoprotein, Type 4 Pilin"/>
    <property type="match status" value="1"/>
</dbReference>
<dbReference type="AlphaFoldDB" id="A0A844G333"/>
<dbReference type="EMBL" id="VUNS01000009">
    <property type="protein sequence ID" value="MST97332.1"/>
    <property type="molecule type" value="Genomic_DNA"/>
</dbReference>
<dbReference type="SUPFAM" id="SSF54523">
    <property type="entry name" value="Pili subunits"/>
    <property type="match status" value="1"/>
</dbReference>
<comment type="caution">
    <text evidence="2">The sequence shown here is derived from an EMBL/GenBank/DDBJ whole genome shotgun (WGS) entry which is preliminary data.</text>
</comment>
<evidence type="ECO:0000256" key="1">
    <source>
        <dbReference type="SAM" id="Phobius"/>
    </source>
</evidence>
<evidence type="ECO:0000313" key="3">
    <source>
        <dbReference type="Proteomes" id="UP000435649"/>
    </source>
</evidence>
<keyword evidence="1" id="KW-1133">Transmembrane helix</keyword>
<dbReference type="NCBIfam" id="TIGR02532">
    <property type="entry name" value="IV_pilin_GFxxxE"/>
    <property type="match status" value="1"/>
</dbReference>
<evidence type="ECO:0000313" key="2">
    <source>
        <dbReference type="EMBL" id="MST97332.1"/>
    </source>
</evidence>
<dbReference type="InterPro" id="IPR045584">
    <property type="entry name" value="Pilin-like"/>
</dbReference>
<sequence length="255" mass="28751">MYRNRFTLIELLVVIAIIGILASMLLPALQQARERAYGGDCVGNLKQVGQASLMYTNDYGDYIVPVRRDPSIVNQVDEDGGAWSWQVSKYTGQGYKVFHCKLDKHTKGFWRDTRPLSYMINADVNMTNFGDHPNLNPRNPAGKKITSIKRPSNIFLFTCINKAFDRHPNGAETDGAAVGYANSIDRFDYYSSNWAPFGEFGQGLYIDGHGGGTNIATVDGSVRNYKYYDIVGYWIFGTDYTSARQHYDLTYPDNQ</sequence>
<dbReference type="Pfam" id="PF07963">
    <property type="entry name" value="N_methyl"/>
    <property type="match status" value="1"/>
</dbReference>
<protein>
    <submittedName>
        <fullName evidence="2">Prepilin-type N-terminal cleavage/methylation domain-containing protein</fullName>
    </submittedName>
</protein>